<feature type="non-terminal residue" evidence="1">
    <location>
        <position position="1"/>
    </location>
</feature>
<evidence type="ECO:0000313" key="2">
    <source>
        <dbReference type="Proteomes" id="UP000479000"/>
    </source>
</evidence>
<dbReference type="EMBL" id="CADCXU010012638">
    <property type="protein sequence ID" value="CAB0002562.1"/>
    <property type="molecule type" value="Genomic_DNA"/>
</dbReference>
<evidence type="ECO:0000313" key="1">
    <source>
        <dbReference type="EMBL" id="CAB0002562.1"/>
    </source>
</evidence>
<accession>A0A6H5GHR3</accession>
<protein>
    <submittedName>
        <fullName evidence="1">Uncharacterized protein</fullName>
    </submittedName>
</protein>
<dbReference type="AlphaFoldDB" id="A0A6H5GHR3"/>
<gene>
    <name evidence="1" type="ORF">NTEN_LOCUS8349</name>
</gene>
<proteinExistence type="predicted"/>
<organism evidence="1 2">
    <name type="scientific">Nesidiocoris tenuis</name>
    <dbReference type="NCBI Taxonomy" id="355587"/>
    <lineage>
        <taxon>Eukaryota</taxon>
        <taxon>Metazoa</taxon>
        <taxon>Ecdysozoa</taxon>
        <taxon>Arthropoda</taxon>
        <taxon>Hexapoda</taxon>
        <taxon>Insecta</taxon>
        <taxon>Pterygota</taxon>
        <taxon>Neoptera</taxon>
        <taxon>Paraneoptera</taxon>
        <taxon>Hemiptera</taxon>
        <taxon>Heteroptera</taxon>
        <taxon>Panheteroptera</taxon>
        <taxon>Cimicomorpha</taxon>
        <taxon>Miridae</taxon>
        <taxon>Dicyphina</taxon>
        <taxon>Nesidiocoris</taxon>
    </lineage>
</organism>
<dbReference type="Proteomes" id="UP000479000">
    <property type="component" value="Unassembled WGS sequence"/>
</dbReference>
<sequence length="52" mass="5615">SQKSNSDIEWKEAIDLDISHGSLSTGRQIVKSFHANGSMFSRIVGHANLTGS</sequence>
<keyword evidence="2" id="KW-1185">Reference proteome</keyword>
<reference evidence="1 2" key="1">
    <citation type="submission" date="2020-02" db="EMBL/GenBank/DDBJ databases">
        <authorList>
            <person name="Ferguson B K."/>
        </authorList>
    </citation>
    <scope>NUCLEOTIDE SEQUENCE [LARGE SCALE GENOMIC DNA]</scope>
</reference>
<name>A0A6H5GHR3_9HEMI</name>